<evidence type="ECO:0000313" key="2">
    <source>
        <dbReference type="EMBL" id="ADQ15947.1"/>
    </source>
</evidence>
<dbReference type="RefSeq" id="WP_013407002.1">
    <property type="nucleotide sequence ID" value="NC_014655.1"/>
</dbReference>
<accession>E4RTD3</accession>
<dbReference type="KEGG" id="lby:Lbys_0152"/>
<dbReference type="Pfam" id="PF01541">
    <property type="entry name" value="GIY-YIG"/>
    <property type="match status" value="1"/>
</dbReference>
<feature type="domain" description="GIY-YIG" evidence="1">
    <location>
        <begin position="108"/>
        <end position="184"/>
    </location>
</feature>
<organism evidence="2 3">
    <name type="scientific">Leadbetterella byssophila (strain DSM 17132 / JCM 16389 / KACC 11308 / NBRC 106382 / 4M15)</name>
    <dbReference type="NCBI Taxonomy" id="649349"/>
    <lineage>
        <taxon>Bacteria</taxon>
        <taxon>Pseudomonadati</taxon>
        <taxon>Bacteroidota</taxon>
        <taxon>Cytophagia</taxon>
        <taxon>Cytophagales</taxon>
        <taxon>Leadbetterellaceae</taxon>
        <taxon>Leadbetterella</taxon>
    </lineage>
</organism>
<dbReference type="AlphaFoldDB" id="E4RTD3"/>
<dbReference type="eggNOG" id="ENOG502Z8QY">
    <property type="taxonomic scope" value="Bacteria"/>
</dbReference>
<dbReference type="HOGENOM" id="CLU_1420376_0_0_10"/>
<reference key="1">
    <citation type="submission" date="2010-11" db="EMBL/GenBank/DDBJ databases">
        <title>The complete genome of Leadbetterella byssophila DSM 17132.</title>
        <authorList>
            <consortium name="US DOE Joint Genome Institute (JGI-PGF)"/>
            <person name="Lucas S."/>
            <person name="Copeland A."/>
            <person name="Lapidus A."/>
            <person name="Glavina del Rio T."/>
            <person name="Dalin E."/>
            <person name="Tice H."/>
            <person name="Bruce D."/>
            <person name="Goodwin L."/>
            <person name="Pitluck S."/>
            <person name="Kyrpides N."/>
            <person name="Mavromatis K."/>
            <person name="Ivanova N."/>
            <person name="Teshima H."/>
            <person name="Brettin T."/>
            <person name="Detter J.C."/>
            <person name="Han C."/>
            <person name="Tapia R."/>
            <person name="Land M."/>
            <person name="Hauser L."/>
            <person name="Markowitz V."/>
            <person name="Cheng J.-F."/>
            <person name="Hugenholtz P."/>
            <person name="Woyke T."/>
            <person name="Wu D."/>
            <person name="Tindall B."/>
            <person name="Pomrenke H.G."/>
            <person name="Brambilla E."/>
            <person name="Klenk H.-P."/>
            <person name="Eisen J.A."/>
        </authorList>
    </citation>
    <scope>NUCLEOTIDE SEQUENCE [LARGE SCALE GENOMIC DNA]</scope>
    <source>
        <strain>DSM 17132</strain>
    </source>
</reference>
<evidence type="ECO:0000259" key="1">
    <source>
        <dbReference type="Pfam" id="PF01541"/>
    </source>
</evidence>
<proteinExistence type="predicted"/>
<reference evidence="2 3" key="2">
    <citation type="journal article" date="2011" name="Stand. Genomic Sci.">
        <title>Complete genome sequence of Leadbetterella byssophila type strain (4M15).</title>
        <authorList>
            <person name="Abt B."/>
            <person name="Teshima H."/>
            <person name="Lucas S."/>
            <person name="Lapidus A."/>
            <person name="Del Rio T.G."/>
            <person name="Nolan M."/>
            <person name="Tice H."/>
            <person name="Cheng J.F."/>
            <person name="Pitluck S."/>
            <person name="Liolios K."/>
            <person name="Pagani I."/>
            <person name="Ivanova N."/>
            <person name="Mavromatis K."/>
            <person name="Pati A."/>
            <person name="Tapia R."/>
            <person name="Han C."/>
            <person name="Goodwin L."/>
            <person name="Chen A."/>
            <person name="Palaniappan K."/>
            <person name="Land M."/>
            <person name="Hauser L."/>
            <person name="Chang Y.J."/>
            <person name="Jeffries C.D."/>
            <person name="Rohde M."/>
            <person name="Goker M."/>
            <person name="Tindall B.J."/>
            <person name="Detter J.C."/>
            <person name="Woyke T."/>
            <person name="Bristow J."/>
            <person name="Eisen J.A."/>
            <person name="Markowitz V."/>
            <person name="Hugenholtz P."/>
            <person name="Klenk H.P."/>
            <person name="Kyrpides N.C."/>
        </authorList>
    </citation>
    <scope>NUCLEOTIDE SEQUENCE [LARGE SCALE GENOMIC DNA]</scope>
    <source>
        <strain evidence="3">DSM 17132 / JCM 16389 / KACC 11308 / NBRC 106382 / 4M15</strain>
    </source>
</reference>
<sequence>MMIVDTKAIVKQSEIFALNLVKQISKITVRPFQEITFHSSEFRDKMTLKAHLHKIPKSNYPLIYIIQVQSPTSLKKLIEHFEGYHTINKTKTKNKDRVNLSRYNKTPSKVLYVGSSTTDFKTRIKNHLGTEGTRVYSLHLCKWDNCLDYKLKVSAFEVVSDNEEVVERFIVEILEQHFWDKLKPVFGKRSGL</sequence>
<dbReference type="Proteomes" id="UP000007435">
    <property type="component" value="Chromosome"/>
</dbReference>
<gene>
    <name evidence="2" type="ordered locus">Lbys_0152</name>
</gene>
<keyword evidence="3" id="KW-1185">Reference proteome</keyword>
<name>E4RTD3_LEAB4</name>
<evidence type="ECO:0000313" key="3">
    <source>
        <dbReference type="Proteomes" id="UP000007435"/>
    </source>
</evidence>
<dbReference type="STRING" id="649349.Lbys_0152"/>
<dbReference type="InterPro" id="IPR000305">
    <property type="entry name" value="GIY-YIG_endonuc"/>
</dbReference>
<protein>
    <recommendedName>
        <fullName evidence="1">GIY-YIG domain-containing protein</fullName>
    </recommendedName>
</protein>
<dbReference type="EMBL" id="CP002305">
    <property type="protein sequence ID" value="ADQ15947.1"/>
    <property type="molecule type" value="Genomic_DNA"/>
</dbReference>